<dbReference type="InterPro" id="IPR001878">
    <property type="entry name" value="Znf_CCHC"/>
</dbReference>
<dbReference type="InterPro" id="IPR005312">
    <property type="entry name" value="DUF1759"/>
</dbReference>
<reference evidence="3 4" key="1">
    <citation type="submission" date="2024-02" db="EMBL/GenBank/DDBJ databases">
        <title>Chromosome-scale genome assembly of the rough periwinkle Littorina saxatilis.</title>
        <authorList>
            <person name="De Jode A."/>
            <person name="Faria R."/>
            <person name="Formenti G."/>
            <person name="Sims Y."/>
            <person name="Smith T.P."/>
            <person name="Tracey A."/>
            <person name="Wood J.M.D."/>
            <person name="Zagrodzka Z.B."/>
            <person name="Johannesson K."/>
            <person name="Butlin R.K."/>
            <person name="Leder E.H."/>
        </authorList>
    </citation>
    <scope>NUCLEOTIDE SEQUENCE [LARGE SCALE GENOMIC DNA]</scope>
    <source>
        <strain evidence="3">Snail1</strain>
        <tissue evidence="3">Muscle</tissue>
    </source>
</reference>
<feature type="region of interest" description="Disordered" evidence="1">
    <location>
        <begin position="717"/>
        <end position="738"/>
    </location>
</feature>
<feature type="domain" description="CCHC-type" evidence="2">
    <location>
        <begin position="344"/>
        <end position="360"/>
    </location>
</feature>
<proteinExistence type="predicted"/>
<sequence length="901" mass="102192">MEEVKLEVFEQELQKYFHTTNCHSQSNLNVQDELQSQLGQDHASYMTQSHVNQSHHHRPSQTRSHLTDATAREPYPNESLIETLSQAIGASRLPVSEPPVFTGDPLLYPDWKASFSALIEGKGIPASDKIHYLKRYLGGPAREAVSGFFLLGSEKAYQQAKDILDQRFGNQFITSDAFMSKLNSWPKVQNKDKSALQRFSDFLVQCQAAQHEFPILRSLDDIREIQKIAQKLLDWASTSWNRVVAMKRKDKGRYPTFPEFSSFVKDEADIANDPALLSGPQILQSVTNRQDKGESVNKRVFFTNGDLSQDCKFCKRKNHNLADCRSFARKNMEERREFVMKERLCFGCLIPGHMSKQCRNRSECSTCNKRHPTSLHNDTRQTEPKPPREEGNRGSLRVLSGQKHGSLTSMIIPVFLSSKSNPQKEQLVYALVDTMSDSTFVTENVVNDLQAPCKPAKLRLTTLTNNSALITCKKFTDLQVRGFHSRTVVDLPESFSRDHIPVDETHISTPETASCWPHLFGVKDMLTPKLDCPIGLLIGYNCPQALAPLQCITGDARQPFTIETCLGWSVIVEPFDVVGQSHRSVTKAVAYTGLVKDVYKTQVQEVTTGELLHLMERDVTDHDTQKMSQDDHLFGATSSPGCANFGLKQIAKDNRHLSERATDFLDRDFYVDGLRAEETVMEAKEVISNARSICAKANLRLHKMASNSKEVIQNIPESERASQNQTNVGIDNGSESTESTLGLRWNTIDDTLRFKLRLKEKPLPLTPNHILTMKSGLIMPPPPGHFVKEDLYLNKRWKRVQFLADRFWTRWKKEYLQSLQRQSKGQQRQPNIVVNDIVLLQDEGDCRTDWKIARVVETFPGKDGIRTVKLLMSTSALDKLGKSTQKRTLLDRPIHKLVVLI</sequence>
<dbReference type="InterPro" id="IPR040676">
    <property type="entry name" value="DUF5641"/>
</dbReference>
<gene>
    <name evidence="3" type="ORF">V1264_021396</name>
</gene>
<dbReference type="Pfam" id="PF03564">
    <property type="entry name" value="DUF1759"/>
    <property type="match status" value="1"/>
</dbReference>
<feature type="compositionally biased region" description="Polar residues" evidence="1">
    <location>
        <begin position="721"/>
        <end position="738"/>
    </location>
</feature>
<keyword evidence="4" id="KW-1185">Reference proteome</keyword>
<evidence type="ECO:0000256" key="1">
    <source>
        <dbReference type="SAM" id="MobiDB-lite"/>
    </source>
</evidence>
<feature type="compositionally biased region" description="Basic and acidic residues" evidence="1">
    <location>
        <begin position="377"/>
        <end position="392"/>
    </location>
</feature>
<dbReference type="Proteomes" id="UP001374579">
    <property type="component" value="Unassembled WGS sequence"/>
</dbReference>
<dbReference type="Pfam" id="PF18701">
    <property type="entry name" value="DUF5641"/>
    <property type="match status" value="1"/>
</dbReference>
<name>A0AAN9AI70_9CAEN</name>
<dbReference type="GO" id="GO:0003676">
    <property type="term" value="F:nucleic acid binding"/>
    <property type="evidence" value="ECO:0007669"/>
    <property type="project" value="InterPro"/>
</dbReference>
<dbReference type="PANTHER" id="PTHR47331">
    <property type="entry name" value="PHD-TYPE DOMAIN-CONTAINING PROTEIN"/>
    <property type="match status" value="1"/>
</dbReference>
<evidence type="ECO:0000313" key="3">
    <source>
        <dbReference type="EMBL" id="KAK7087327.1"/>
    </source>
</evidence>
<accession>A0AAN9AI70</accession>
<organism evidence="3 4">
    <name type="scientific">Littorina saxatilis</name>
    <dbReference type="NCBI Taxonomy" id="31220"/>
    <lineage>
        <taxon>Eukaryota</taxon>
        <taxon>Metazoa</taxon>
        <taxon>Spiralia</taxon>
        <taxon>Lophotrochozoa</taxon>
        <taxon>Mollusca</taxon>
        <taxon>Gastropoda</taxon>
        <taxon>Caenogastropoda</taxon>
        <taxon>Littorinimorpha</taxon>
        <taxon>Littorinoidea</taxon>
        <taxon>Littorinidae</taxon>
        <taxon>Littorina</taxon>
    </lineage>
</organism>
<feature type="region of interest" description="Disordered" evidence="1">
    <location>
        <begin position="366"/>
        <end position="395"/>
    </location>
</feature>
<dbReference type="SMART" id="SM00343">
    <property type="entry name" value="ZnF_C2HC"/>
    <property type="match status" value="2"/>
</dbReference>
<comment type="caution">
    <text evidence="3">The sequence shown here is derived from an EMBL/GenBank/DDBJ whole genome shotgun (WGS) entry which is preliminary data.</text>
</comment>
<protein>
    <recommendedName>
        <fullName evidence="2">CCHC-type domain-containing protein</fullName>
    </recommendedName>
</protein>
<evidence type="ECO:0000313" key="4">
    <source>
        <dbReference type="Proteomes" id="UP001374579"/>
    </source>
</evidence>
<evidence type="ECO:0000259" key="2">
    <source>
        <dbReference type="SMART" id="SM00343"/>
    </source>
</evidence>
<dbReference type="GO" id="GO:0008270">
    <property type="term" value="F:zinc ion binding"/>
    <property type="evidence" value="ECO:0007669"/>
    <property type="project" value="InterPro"/>
</dbReference>
<feature type="region of interest" description="Disordered" evidence="1">
    <location>
        <begin position="47"/>
        <end position="68"/>
    </location>
</feature>
<dbReference type="AlphaFoldDB" id="A0AAN9AI70"/>
<dbReference type="EMBL" id="JBAMIC010004070">
    <property type="protein sequence ID" value="KAK7087327.1"/>
    <property type="molecule type" value="Genomic_DNA"/>
</dbReference>
<feature type="domain" description="CCHC-type" evidence="2">
    <location>
        <begin position="310"/>
        <end position="326"/>
    </location>
</feature>
<dbReference type="PANTHER" id="PTHR47331:SF5">
    <property type="entry name" value="RIBONUCLEASE H"/>
    <property type="match status" value="1"/>
</dbReference>